<evidence type="ECO:0000256" key="4">
    <source>
        <dbReference type="ARBA" id="ARBA00022989"/>
    </source>
</evidence>
<dbReference type="HOGENOM" id="CLU_642312_0_0_4"/>
<dbReference type="eggNOG" id="COG3447">
    <property type="taxonomic scope" value="Bacteria"/>
</dbReference>
<dbReference type="Pfam" id="PF08447">
    <property type="entry name" value="PAS_3"/>
    <property type="match status" value="1"/>
</dbReference>
<dbReference type="GO" id="GO:0005886">
    <property type="term" value="C:plasma membrane"/>
    <property type="evidence" value="ECO:0007669"/>
    <property type="project" value="UniProtKB-SubCell"/>
</dbReference>
<feature type="domain" description="PAS fold-3" evidence="8">
    <location>
        <begin position="329"/>
        <end position="408"/>
    </location>
</feature>
<dbReference type="InterPro" id="IPR007895">
    <property type="entry name" value="MASE1"/>
</dbReference>
<dbReference type="Gene3D" id="3.30.450.20">
    <property type="entry name" value="PAS domain"/>
    <property type="match status" value="1"/>
</dbReference>
<evidence type="ECO:0000259" key="7">
    <source>
        <dbReference type="Pfam" id="PF05231"/>
    </source>
</evidence>
<dbReference type="Pfam" id="PF05231">
    <property type="entry name" value="MASE1"/>
    <property type="match status" value="1"/>
</dbReference>
<dbReference type="Proteomes" id="UP000002429">
    <property type="component" value="Chromosome"/>
</dbReference>
<feature type="transmembrane region" description="Helical" evidence="6">
    <location>
        <begin position="31"/>
        <end position="51"/>
    </location>
</feature>
<feature type="transmembrane region" description="Helical" evidence="6">
    <location>
        <begin position="114"/>
        <end position="136"/>
    </location>
</feature>
<feature type="transmembrane region" description="Helical" evidence="6">
    <location>
        <begin position="148"/>
        <end position="170"/>
    </location>
</feature>
<keyword evidence="10" id="KW-1185">Reference proteome</keyword>
<evidence type="ECO:0000256" key="2">
    <source>
        <dbReference type="ARBA" id="ARBA00022475"/>
    </source>
</evidence>
<evidence type="ECO:0000256" key="6">
    <source>
        <dbReference type="SAM" id="Phobius"/>
    </source>
</evidence>
<proteinExistence type="predicted"/>
<feature type="transmembrane region" description="Helical" evidence="6">
    <location>
        <begin position="7"/>
        <end position="25"/>
    </location>
</feature>
<evidence type="ECO:0000256" key="1">
    <source>
        <dbReference type="ARBA" id="ARBA00004651"/>
    </source>
</evidence>
<keyword evidence="4 6" id="KW-1133">Transmembrane helix</keyword>
<comment type="subcellular location">
    <subcellularLocation>
        <location evidence="1">Cell membrane</location>
        <topology evidence="1">Multi-pass membrane protein</topology>
    </subcellularLocation>
</comment>
<evidence type="ECO:0000259" key="8">
    <source>
        <dbReference type="Pfam" id="PF08447"/>
    </source>
</evidence>
<dbReference type="EMBL" id="CP000352">
    <property type="protein sequence ID" value="ABF07489.1"/>
    <property type="molecule type" value="Genomic_DNA"/>
</dbReference>
<evidence type="ECO:0000256" key="3">
    <source>
        <dbReference type="ARBA" id="ARBA00022692"/>
    </source>
</evidence>
<sequence length="429" mass="45881">MNLTNRAVTLPLWAILYFVLGYFSHKFNGPFTAAGYIWLPAGVTVAAFMLAPMRRWLGLGLAFLVAQMLLGMVEGRDAFRMLLFSLDEIGFAALAVAVIHLTKFSLEGLAFLRGLLLAGVIASVGGAVIGAGWFWLFLDVPFWATAKVWAAADFVGVLIVTPVFAGWARFRAARSGGRQPGEFFFGLAALACVLATAALVFDGTRIAQLSLGVAYALTYIPLFFVAIVALLLGGRGGSVAVALLTVLVLVNTAQGDGPFAETALYHGDSLLIAQLYLAVAALLTLLINTLRTAREQTNAQAAARQNDVELALAASGQLVYRLDPHSGRLRWSGSVERALGLHDSALSTLDDVLARVHPDDRAEVRRRWLRECDGETRGDLTFRLLLPAGATTTIVDMSGPLLDGDDSVALIAGAWRVIASHDTEGRRAA</sequence>
<feature type="transmembrane region" description="Helical" evidence="6">
    <location>
        <begin position="239"/>
        <end position="259"/>
    </location>
</feature>
<evidence type="ECO:0000313" key="10">
    <source>
        <dbReference type="Proteomes" id="UP000002429"/>
    </source>
</evidence>
<dbReference type="STRING" id="266264.Rmet_0603"/>
<accession>Q1LQT7</accession>
<feature type="transmembrane region" description="Helical" evidence="6">
    <location>
        <begin position="56"/>
        <end position="73"/>
    </location>
</feature>
<evidence type="ECO:0000256" key="5">
    <source>
        <dbReference type="ARBA" id="ARBA00023136"/>
    </source>
</evidence>
<organism evidence="9 10">
    <name type="scientific">Cupriavidus metallidurans (strain ATCC 43123 / DSM 2839 / NBRC 102507 / CH34)</name>
    <name type="common">Ralstonia metallidurans</name>
    <dbReference type="NCBI Taxonomy" id="266264"/>
    <lineage>
        <taxon>Bacteria</taxon>
        <taxon>Pseudomonadati</taxon>
        <taxon>Pseudomonadota</taxon>
        <taxon>Betaproteobacteria</taxon>
        <taxon>Burkholderiales</taxon>
        <taxon>Burkholderiaceae</taxon>
        <taxon>Cupriavidus</taxon>
    </lineage>
</organism>
<evidence type="ECO:0000313" key="9">
    <source>
        <dbReference type="EMBL" id="ABF07489.1"/>
    </source>
</evidence>
<keyword evidence="2" id="KW-1003">Cell membrane</keyword>
<dbReference type="SUPFAM" id="SSF55785">
    <property type="entry name" value="PYP-like sensor domain (PAS domain)"/>
    <property type="match status" value="1"/>
</dbReference>
<feature type="transmembrane region" description="Helical" evidence="6">
    <location>
        <begin position="79"/>
        <end position="102"/>
    </location>
</feature>
<reference evidence="10" key="1">
    <citation type="journal article" date="2010" name="PLoS ONE">
        <title>The complete genome sequence of Cupriavidus metallidurans strain CH34, a master survivalist in harsh and anthropogenic environments.</title>
        <authorList>
            <person name="Janssen P.J."/>
            <person name="Van Houdt R."/>
            <person name="Moors H."/>
            <person name="Monsieurs P."/>
            <person name="Morin N."/>
            <person name="Michaux A."/>
            <person name="Benotmane M.A."/>
            <person name="Leys N."/>
            <person name="Vallaeys T."/>
            <person name="Lapidus A."/>
            <person name="Monchy S."/>
            <person name="Medigue C."/>
            <person name="Taghavi S."/>
            <person name="McCorkle S."/>
            <person name="Dunn J."/>
            <person name="van der Lelie D."/>
            <person name="Mergeay M."/>
        </authorList>
    </citation>
    <scope>NUCLEOTIDE SEQUENCE [LARGE SCALE GENOMIC DNA]</scope>
    <source>
        <strain evidence="10">ATCC 43123 / DSM 2839 / NBRC 102507 / CH34</strain>
    </source>
</reference>
<protein>
    <submittedName>
        <fullName evidence="9">Integral membrane sensor protein</fullName>
    </submittedName>
</protein>
<name>Q1LQT7_CUPMC</name>
<dbReference type="InterPro" id="IPR013655">
    <property type="entry name" value="PAS_fold_3"/>
</dbReference>
<feature type="domain" description="MASE1" evidence="7">
    <location>
        <begin position="17"/>
        <end position="294"/>
    </location>
</feature>
<feature type="transmembrane region" description="Helical" evidence="6">
    <location>
        <begin position="213"/>
        <end position="232"/>
    </location>
</feature>
<gene>
    <name evidence="9" type="ordered locus">Rmet_0603</name>
</gene>
<keyword evidence="5 6" id="KW-0472">Membrane</keyword>
<dbReference type="AlphaFoldDB" id="Q1LQT7"/>
<dbReference type="KEGG" id="rme:Rmet_0603"/>
<dbReference type="InterPro" id="IPR035965">
    <property type="entry name" value="PAS-like_dom_sf"/>
</dbReference>
<feature type="transmembrane region" description="Helical" evidence="6">
    <location>
        <begin position="182"/>
        <end position="201"/>
    </location>
</feature>
<dbReference type="RefSeq" id="WP_011515462.1">
    <property type="nucleotide sequence ID" value="NC_007973.1"/>
</dbReference>
<keyword evidence="3 6" id="KW-0812">Transmembrane</keyword>
<feature type="transmembrane region" description="Helical" evidence="6">
    <location>
        <begin position="271"/>
        <end position="290"/>
    </location>
</feature>